<evidence type="ECO:0000313" key="2">
    <source>
        <dbReference type="EMBL" id="CAG1855407.1"/>
    </source>
</evidence>
<gene>
    <name evidence="2" type="ORF">GSMUA_52310.1</name>
</gene>
<dbReference type="AlphaFoldDB" id="A0A8D7ASS1"/>
<feature type="region of interest" description="Disordered" evidence="1">
    <location>
        <begin position="1"/>
        <end position="52"/>
    </location>
</feature>
<dbReference type="Pfam" id="PF04759">
    <property type="entry name" value="DUF617"/>
    <property type="match status" value="1"/>
</dbReference>
<feature type="compositionally biased region" description="Low complexity" evidence="1">
    <location>
        <begin position="23"/>
        <end position="40"/>
    </location>
</feature>
<feature type="compositionally biased region" description="Pro residues" evidence="1">
    <location>
        <begin position="1"/>
        <end position="13"/>
    </location>
</feature>
<proteinExistence type="predicted"/>
<dbReference type="GO" id="GO:0010274">
    <property type="term" value="P:hydrotropism"/>
    <property type="evidence" value="ECO:0007669"/>
    <property type="project" value="InterPro"/>
</dbReference>
<dbReference type="PANTHER" id="PTHR31696">
    <property type="entry name" value="PROTEIN MIZU-KUSSEI 1"/>
    <property type="match status" value="1"/>
</dbReference>
<dbReference type="EMBL" id="HG996473">
    <property type="protein sequence ID" value="CAG1855407.1"/>
    <property type="molecule type" value="Genomic_DNA"/>
</dbReference>
<sequence length="256" mass="28077">NPTPPSFKNPPTRPLRSSMTAMASAVVPESASSPSSPRPAITLSQPKKKRPAVKNVKAIRAIRSLFRSFPILTPSCRFHATLPHCSRAADGHISGATRTTGTLFGHRKSRITLAIQENPRGVPILLLELAMPTGKFMQEMGSDHLRVALECEKKAADKTKLLEEPLWTAFVNGRKIGYGVKREPSEKDLEIMQLLYTVSTGAGVLPDHMTDAVEGETTYMRAYFDKVVGSKDSETLYMLNPDGNSGPELSIFFVRV</sequence>
<protein>
    <submittedName>
        <fullName evidence="2">(wild Malaysian banana) hypothetical protein</fullName>
    </submittedName>
</protein>
<reference evidence="2" key="1">
    <citation type="submission" date="2021-03" db="EMBL/GenBank/DDBJ databases">
        <authorList>
            <consortium name="Genoscope - CEA"/>
            <person name="William W."/>
        </authorList>
    </citation>
    <scope>NUCLEOTIDE SEQUENCE</scope>
    <source>
        <strain evidence="2">Doubled-haploid Pahang</strain>
    </source>
</reference>
<feature type="non-terminal residue" evidence="2">
    <location>
        <position position="1"/>
    </location>
</feature>
<evidence type="ECO:0000256" key="1">
    <source>
        <dbReference type="SAM" id="MobiDB-lite"/>
    </source>
</evidence>
<dbReference type="NCBIfam" id="TIGR01570">
    <property type="entry name" value="A_thal_3588"/>
    <property type="match status" value="1"/>
</dbReference>
<dbReference type="PANTHER" id="PTHR31696:SF91">
    <property type="entry name" value="OS01G0806400 PROTEIN"/>
    <property type="match status" value="1"/>
</dbReference>
<organism evidence="2">
    <name type="scientific">Musa acuminata subsp. malaccensis</name>
    <name type="common">Wild banana</name>
    <name type="synonym">Musa malaccensis</name>
    <dbReference type="NCBI Taxonomy" id="214687"/>
    <lineage>
        <taxon>Eukaryota</taxon>
        <taxon>Viridiplantae</taxon>
        <taxon>Streptophyta</taxon>
        <taxon>Embryophyta</taxon>
        <taxon>Tracheophyta</taxon>
        <taxon>Spermatophyta</taxon>
        <taxon>Magnoliopsida</taxon>
        <taxon>Liliopsida</taxon>
        <taxon>Zingiberales</taxon>
        <taxon>Musaceae</taxon>
        <taxon>Musa</taxon>
    </lineage>
</organism>
<dbReference type="InterPro" id="IPR006460">
    <property type="entry name" value="MIZ1-like_pln"/>
</dbReference>
<accession>A0A8D7ASS1</accession>
<name>A0A8D7ASS1_MUSAM</name>